<gene>
    <name evidence="2" type="ORF">RUM43_002646</name>
</gene>
<proteinExistence type="predicted"/>
<feature type="region of interest" description="Disordered" evidence="1">
    <location>
        <begin position="108"/>
        <end position="190"/>
    </location>
</feature>
<comment type="caution">
    <text evidence="2">The sequence shown here is derived from an EMBL/GenBank/DDBJ whole genome shotgun (WGS) entry which is preliminary data.</text>
</comment>
<accession>A0AAN8NV18</accession>
<feature type="compositionally biased region" description="Basic and acidic residues" evidence="1">
    <location>
        <begin position="228"/>
        <end position="237"/>
    </location>
</feature>
<dbReference type="Proteomes" id="UP001372834">
    <property type="component" value="Unassembled WGS sequence"/>
</dbReference>
<protein>
    <submittedName>
        <fullName evidence="2">Uncharacterized protein</fullName>
    </submittedName>
</protein>
<evidence type="ECO:0000313" key="3">
    <source>
        <dbReference type="Proteomes" id="UP001372834"/>
    </source>
</evidence>
<feature type="compositionally biased region" description="Low complexity" evidence="1">
    <location>
        <begin position="202"/>
        <end position="224"/>
    </location>
</feature>
<sequence length="263" mass="28980">MDSSPASALRRLEALFDNVRLNKDENESIMRSKSPVGKQSSGMFETFVIEERVDKNCDIHGRDSRKSNYGLRRGSMGNVLHGNSKSETFIRRESSPAIHIVHNHPVVGRRESSGLRLPPSKCQDPLVHTSSFPSSLRKSSVTTSTNNLRRDSNRSSTVNLRGTARRDSISSVGSGRSGSSGRRESLGRRLSTDSLEFTRSSWDLGRRGSSSSSGGLDESLLESSVDGKVGRYEESGRESAYWNGKKSKGTWGEEAWLSPPEEN</sequence>
<feature type="compositionally biased region" description="Basic and acidic residues" evidence="1">
    <location>
        <begin position="181"/>
        <end position="190"/>
    </location>
</feature>
<dbReference type="AlphaFoldDB" id="A0AAN8NV18"/>
<feature type="region of interest" description="Disordered" evidence="1">
    <location>
        <begin position="202"/>
        <end position="263"/>
    </location>
</feature>
<reference evidence="2 3" key="1">
    <citation type="submission" date="2023-10" db="EMBL/GenBank/DDBJ databases">
        <title>Genomes of two closely related lineages of the louse Polyplax serrata with different host specificities.</title>
        <authorList>
            <person name="Martinu J."/>
            <person name="Tarabai H."/>
            <person name="Stefka J."/>
            <person name="Hypsa V."/>
        </authorList>
    </citation>
    <scope>NUCLEOTIDE SEQUENCE [LARGE SCALE GENOMIC DNA]</scope>
    <source>
        <strain evidence="2">HR10_N</strain>
    </source>
</reference>
<dbReference type="EMBL" id="JAWJWE010000036">
    <property type="protein sequence ID" value="KAK6628830.1"/>
    <property type="molecule type" value="Genomic_DNA"/>
</dbReference>
<feature type="compositionally biased region" description="Polar residues" evidence="1">
    <location>
        <begin position="128"/>
        <end position="147"/>
    </location>
</feature>
<name>A0AAN8NV18_POLSC</name>
<feature type="compositionally biased region" description="Low complexity" evidence="1">
    <location>
        <begin position="169"/>
        <end position="180"/>
    </location>
</feature>
<evidence type="ECO:0000313" key="2">
    <source>
        <dbReference type="EMBL" id="KAK6628830.1"/>
    </source>
</evidence>
<organism evidence="2 3">
    <name type="scientific">Polyplax serrata</name>
    <name type="common">Common mouse louse</name>
    <dbReference type="NCBI Taxonomy" id="468196"/>
    <lineage>
        <taxon>Eukaryota</taxon>
        <taxon>Metazoa</taxon>
        <taxon>Ecdysozoa</taxon>
        <taxon>Arthropoda</taxon>
        <taxon>Hexapoda</taxon>
        <taxon>Insecta</taxon>
        <taxon>Pterygota</taxon>
        <taxon>Neoptera</taxon>
        <taxon>Paraneoptera</taxon>
        <taxon>Psocodea</taxon>
        <taxon>Troctomorpha</taxon>
        <taxon>Phthiraptera</taxon>
        <taxon>Anoplura</taxon>
        <taxon>Polyplacidae</taxon>
        <taxon>Polyplax</taxon>
    </lineage>
</organism>
<evidence type="ECO:0000256" key="1">
    <source>
        <dbReference type="SAM" id="MobiDB-lite"/>
    </source>
</evidence>